<accession>A0A7L9FI74</accession>
<dbReference type="Proteomes" id="UP000594121">
    <property type="component" value="Chromosome"/>
</dbReference>
<proteinExistence type="predicted"/>
<name>A0A7L9FI74_9CREN</name>
<evidence type="ECO:0000313" key="1">
    <source>
        <dbReference type="EMBL" id="QOJ78455.1"/>
    </source>
</evidence>
<dbReference type="InParanoid" id="A0A7L9FI74"/>
<organism evidence="1 2">
    <name type="scientific">Infirmifilum lucidum</name>
    <dbReference type="NCBI Taxonomy" id="2776706"/>
    <lineage>
        <taxon>Archaea</taxon>
        <taxon>Thermoproteota</taxon>
        <taxon>Thermoprotei</taxon>
        <taxon>Thermofilales</taxon>
        <taxon>Thermofilaceae</taxon>
        <taxon>Infirmifilum</taxon>
    </lineage>
</organism>
<dbReference type="EMBL" id="CP062310">
    <property type="protein sequence ID" value="QOJ78455.1"/>
    <property type="molecule type" value="Genomic_DNA"/>
</dbReference>
<reference evidence="1 2" key="1">
    <citation type="submission" date="2020-10" db="EMBL/GenBank/DDBJ databases">
        <title>Thermofilum lucidum 3507LT sp. nov. a novel member of Thermofilaceae family isolated from Chile hot spring, and proposal of description order Thermofilales.</title>
        <authorList>
            <person name="Zayulina K.S."/>
            <person name="Elcheninov A.G."/>
            <person name="Toshchakov S.V."/>
            <person name="Kublanov I.V."/>
        </authorList>
    </citation>
    <scope>NUCLEOTIDE SEQUENCE [LARGE SCALE GENOMIC DNA]</scope>
    <source>
        <strain evidence="1 2">3507LT</strain>
    </source>
</reference>
<dbReference type="RefSeq" id="WP_192818427.1">
    <property type="nucleotide sequence ID" value="NZ_CP062310.1"/>
</dbReference>
<dbReference type="GeneID" id="59149586"/>
<gene>
    <name evidence="1" type="ORF">IG193_06780</name>
</gene>
<sequence length="67" mass="7410">MEGDIIEIILSLARRDVYNGVGRVLIGELEAYGFTRDQVTAAIKALKSKYKVMVVGDVIKIYFGGNM</sequence>
<protein>
    <submittedName>
        <fullName evidence="1">Uncharacterized protein</fullName>
    </submittedName>
</protein>
<dbReference type="KEGG" id="thel:IG193_06780"/>
<keyword evidence="2" id="KW-1185">Reference proteome</keyword>
<dbReference type="AlphaFoldDB" id="A0A7L9FI74"/>
<evidence type="ECO:0000313" key="2">
    <source>
        <dbReference type="Proteomes" id="UP000594121"/>
    </source>
</evidence>